<dbReference type="Pfam" id="PF07833">
    <property type="entry name" value="Cu_amine_oxidN1"/>
    <property type="match status" value="1"/>
</dbReference>
<evidence type="ECO:0000313" key="3">
    <source>
        <dbReference type="EMBL" id="KAB2953003.1"/>
    </source>
</evidence>
<dbReference type="Proteomes" id="UP000468766">
    <property type="component" value="Unassembled WGS sequence"/>
</dbReference>
<dbReference type="Gene3D" id="3.30.457.10">
    <property type="entry name" value="Copper amine oxidase-like, N-terminal domain"/>
    <property type="match status" value="1"/>
</dbReference>
<dbReference type="InterPro" id="IPR036582">
    <property type="entry name" value="Mao_N_sf"/>
</dbReference>
<dbReference type="SUPFAM" id="SSF55383">
    <property type="entry name" value="Copper amine oxidase, domain N"/>
    <property type="match status" value="1"/>
</dbReference>
<accession>A0A6I0EUM2</accession>
<reference evidence="3 4" key="1">
    <citation type="submission" date="2019-10" db="EMBL/GenBank/DDBJ databases">
        <title>Whole-genome sequence of the extremophile Heliorestis acidaminivorans DSM 24790.</title>
        <authorList>
            <person name="Kyndt J.A."/>
            <person name="Meyer T.E."/>
        </authorList>
    </citation>
    <scope>NUCLEOTIDE SEQUENCE [LARGE SCALE GENOMIC DNA]</scope>
    <source>
        <strain evidence="3 4">DSM 24790</strain>
    </source>
</reference>
<protein>
    <recommendedName>
        <fullName evidence="2">Copper amine oxidase-like N-terminal domain-containing protein</fullName>
    </recommendedName>
</protein>
<name>A0A6I0EUM2_9FIRM</name>
<feature type="domain" description="Copper amine oxidase-like N-terminal" evidence="2">
    <location>
        <begin position="190"/>
        <end position="296"/>
    </location>
</feature>
<evidence type="ECO:0000259" key="2">
    <source>
        <dbReference type="Pfam" id="PF07833"/>
    </source>
</evidence>
<dbReference type="InterPro" id="IPR007391">
    <property type="entry name" value="Vancomycin_resist_VanW"/>
</dbReference>
<dbReference type="OrthoDB" id="9797191at2"/>
<feature type="compositionally biased region" description="Acidic residues" evidence="1">
    <location>
        <begin position="323"/>
        <end position="335"/>
    </location>
</feature>
<comment type="caution">
    <text evidence="3">The sequence shown here is derived from an EMBL/GenBank/DDBJ whole genome shotgun (WGS) entry which is preliminary data.</text>
</comment>
<sequence>MIVSLPLSKLIMGFLLVFTFWWATPSEAYQQLISEVDLTIPADSGLHNAIKAGNYIDDTILNPGQTFSFNQTVGRRTAERGFVRGGVFSYVNGRWVTVQSIGGGICRTSTALHQAVEKAGLHIVERHLHSVPVSYTARGTDATVYWGQLDYKFRNNKANPIRIDFSSRENILNFRLYEIYTQEPAVTFKLNEEILTFTPQAVVVQDTIMVPLRSLMEQIDGQLSWHPDSKKIVIVYGEQELQLSVTNSSLEKDNTTVPLSPRVQIVEGHTIVPLREIIESLDGQVYWDAEQKSIHITMPPLESVSIISPDIEKFIDLDIEESAEAESVTTDEDPEKEPIDKNNLLIEQDELTLKEDHVPHLYEELEEQKLQPDIELFKDLEQPLSPSELDDEEYDFF</sequence>
<gene>
    <name evidence="3" type="ORF">F9B85_06990</name>
</gene>
<proteinExistence type="predicted"/>
<dbReference type="PANTHER" id="PTHR35788:SF1">
    <property type="entry name" value="EXPORTED PROTEIN"/>
    <property type="match status" value="1"/>
</dbReference>
<dbReference type="RefSeq" id="WP_151619663.1">
    <property type="nucleotide sequence ID" value="NZ_WBXO01000004.1"/>
</dbReference>
<feature type="region of interest" description="Disordered" evidence="1">
    <location>
        <begin position="323"/>
        <end position="343"/>
    </location>
</feature>
<organism evidence="3 4">
    <name type="scientific">Heliorestis acidaminivorans</name>
    <dbReference type="NCBI Taxonomy" id="553427"/>
    <lineage>
        <taxon>Bacteria</taxon>
        <taxon>Bacillati</taxon>
        <taxon>Bacillota</taxon>
        <taxon>Clostridia</taxon>
        <taxon>Eubacteriales</taxon>
        <taxon>Heliobacteriaceae</taxon>
        <taxon>Heliorestis</taxon>
    </lineage>
</organism>
<keyword evidence="4" id="KW-1185">Reference proteome</keyword>
<evidence type="ECO:0000313" key="4">
    <source>
        <dbReference type="Proteomes" id="UP000468766"/>
    </source>
</evidence>
<dbReference type="Pfam" id="PF04294">
    <property type="entry name" value="VanW"/>
    <property type="match status" value="1"/>
</dbReference>
<dbReference type="PANTHER" id="PTHR35788">
    <property type="entry name" value="EXPORTED PROTEIN-RELATED"/>
    <property type="match status" value="1"/>
</dbReference>
<evidence type="ECO:0000256" key="1">
    <source>
        <dbReference type="SAM" id="MobiDB-lite"/>
    </source>
</evidence>
<dbReference type="InterPro" id="IPR052913">
    <property type="entry name" value="Glycopeptide_resist_protein"/>
</dbReference>
<dbReference type="InterPro" id="IPR012854">
    <property type="entry name" value="Cu_amine_oxidase-like_N"/>
</dbReference>
<dbReference type="EMBL" id="WBXO01000004">
    <property type="protein sequence ID" value="KAB2953003.1"/>
    <property type="molecule type" value="Genomic_DNA"/>
</dbReference>
<dbReference type="AlphaFoldDB" id="A0A6I0EUM2"/>